<comment type="function">
    <text evidence="6">Toxic component of a toxin-antitoxin (TA) system. An RNase.</text>
</comment>
<evidence type="ECO:0000256" key="3">
    <source>
        <dbReference type="ARBA" id="ARBA00022723"/>
    </source>
</evidence>
<dbReference type="PANTHER" id="PTHR35901">
    <property type="entry name" value="RIBONUCLEASE VAPC3"/>
    <property type="match status" value="1"/>
</dbReference>
<name>A0A2Z2MQZ6_9EURY</name>
<evidence type="ECO:0000313" key="8">
    <source>
        <dbReference type="EMBL" id="ASJ09154.1"/>
    </source>
</evidence>
<feature type="binding site" evidence="6">
    <location>
        <position position="5"/>
    </location>
    <ligand>
        <name>Mg(2+)</name>
        <dbReference type="ChEBI" id="CHEBI:18420"/>
    </ligand>
</feature>
<evidence type="ECO:0000256" key="5">
    <source>
        <dbReference type="ARBA" id="ARBA00022842"/>
    </source>
</evidence>
<dbReference type="SUPFAM" id="SSF88723">
    <property type="entry name" value="PIN domain-like"/>
    <property type="match status" value="1"/>
</dbReference>
<keyword evidence="6" id="KW-0800">Toxin</keyword>
<evidence type="ECO:0000256" key="4">
    <source>
        <dbReference type="ARBA" id="ARBA00022801"/>
    </source>
</evidence>
<keyword evidence="1 6" id="KW-1277">Toxin-antitoxin system</keyword>
<dbReference type="EMBL" id="CP015103">
    <property type="protein sequence ID" value="ASJ09154.1"/>
    <property type="molecule type" value="Genomic_DNA"/>
</dbReference>
<keyword evidence="4 6" id="KW-0378">Hydrolase</keyword>
<accession>A0A2Z2MQZ6</accession>
<keyword evidence="3 6" id="KW-0479">Metal-binding</keyword>
<organism evidence="8 9">
    <name type="scientific">Thermococcus siculi</name>
    <dbReference type="NCBI Taxonomy" id="72803"/>
    <lineage>
        <taxon>Archaea</taxon>
        <taxon>Methanobacteriati</taxon>
        <taxon>Methanobacteriota</taxon>
        <taxon>Thermococci</taxon>
        <taxon>Thermococcales</taxon>
        <taxon>Thermococcaceae</taxon>
        <taxon>Thermococcus</taxon>
    </lineage>
</organism>
<dbReference type="OrthoDB" id="99637at2157"/>
<feature type="binding site" evidence="6">
    <location>
        <position position="109"/>
    </location>
    <ligand>
        <name>Mg(2+)</name>
        <dbReference type="ChEBI" id="CHEBI:18420"/>
    </ligand>
</feature>
<reference evidence="8 9" key="1">
    <citation type="submission" date="2016-04" db="EMBL/GenBank/DDBJ databases">
        <title>Complete genome sequence of Thermococcus siculi type strain RG-20.</title>
        <authorList>
            <person name="Oger P.M."/>
        </authorList>
    </citation>
    <scope>NUCLEOTIDE SEQUENCE [LARGE SCALE GENOMIC DNA]</scope>
    <source>
        <strain evidence="8 9">RG-20</strain>
    </source>
</reference>
<sequence length="145" mass="16555">MIVADASFIVDALVVPRRKKKDKLYEKQMKRHRQSLELLSFFLEEGFQMYMPFLGLVEVSSLLTRKLGRESNVEAAIEFLRRYISIVPESELRDELIDVARTTGSRAADVYYVSLAKLKGAVLVTADRRMAEVAEEMGVKVILLE</sequence>
<dbReference type="HAMAP" id="MF_00265">
    <property type="entry name" value="VapC_Nob1"/>
    <property type="match status" value="1"/>
</dbReference>
<proteinExistence type="inferred from homology"/>
<evidence type="ECO:0000259" key="7">
    <source>
        <dbReference type="Pfam" id="PF01850"/>
    </source>
</evidence>
<dbReference type="RefSeq" id="WP_088856388.1">
    <property type="nucleotide sequence ID" value="NZ_CP015103.1"/>
</dbReference>
<dbReference type="InterPro" id="IPR044153">
    <property type="entry name" value="PIN_Pae0151-like"/>
</dbReference>
<keyword evidence="5 6" id="KW-0460">Magnesium</keyword>
<dbReference type="CDD" id="cd09873">
    <property type="entry name" value="PIN_Pae0151-like"/>
    <property type="match status" value="1"/>
</dbReference>
<dbReference type="InterPro" id="IPR002716">
    <property type="entry name" value="PIN_dom"/>
</dbReference>
<comment type="cofactor">
    <cofactor evidence="6">
        <name>Mg(2+)</name>
        <dbReference type="ChEBI" id="CHEBI:18420"/>
    </cofactor>
</comment>
<dbReference type="Pfam" id="PF01850">
    <property type="entry name" value="PIN"/>
    <property type="match status" value="1"/>
</dbReference>
<keyword evidence="9" id="KW-1185">Reference proteome</keyword>
<evidence type="ECO:0000313" key="9">
    <source>
        <dbReference type="Proteomes" id="UP000250125"/>
    </source>
</evidence>
<dbReference type="GeneID" id="33318150"/>
<dbReference type="KEGG" id="tsl:A3L11_07895"/>
<dbReference type="Proteomes" id="UP000250125">
    <property type="component" value="Chromosome"/>
</dbReference>
<dbReference type="GO" id="GO:0004540">
    <property type="term" value="F:RNA nuclease activity"/>
    <property type="evidence" value="ECO:0007669"/>
    <property type="project" value="InterPro"/>
</dbReference>
<gene>
    <name evidence="6" type="primary">vapC</name>
    <name evidence="8" type="ORF">A3L11_07895</name>
</gene>
<keyword evidence="2 6" id="KW-0540">Nuclease</keyword>
<evidence type="ECO:0000256" key="6">
    <source>
        <dbReference type="HAMAP-Rule" id="MF_00265"/>
    </source>
</evidence>
<dbReference type="AlphaFoldDB" id="A0A2Z2MQZ6"/>
<dbReference type="InterPro" id="IPR029060">
    <property type="entry name" value="PIN-like_dom_sf"/>
</dbReference>
<feature type="domain" description="PIN" evidence="7">
    <location>
        <begin position="3"/>
        <end position="135"/>
    </location>
</feature>
<dbReference type="GO" id="GO:0090729">
    <property type="term" value="F:toxin activity"/>
    <property type="evidence" value="ECO:0007669"/>
    <property type="project" value="UniProtKB-KW"/>
</dbReference>
<dbReference type="Gene3D" id="3.40.50.1010">
    <property type="entry name" value="5'-nuclease"/>
    <property type="match status" value="1"/>
</dbReference>
<dbReference type="EC" id="3.1.-.-" evidence="6"/>
<comment type="similarity">
    <text evidence="6">Belongs to the PINc/VapC protein family.</text>
</comment>
<evidence type="ECO:0000256" key="2">
    <source>
        <dbReference type="ARBA" id="ARBA00022722"/>
    </source>
</evidence>
<protein>
    <recommendedName>
        <fullName evidence="6">Ribonuclease VapC</fullName>
        <shortName evidence="6">RNase VapC</shortName>
        <ecNumber evidence="6">3.1.-.-</ecNumber>
    </recommendedName>
    <alternativeName>
        <fullName evidence="6">Putative toxin VapC</fullName>
    </alternativeName>
</protein>
<dbReference type="GO" id="GO:0000287">
    <property type="term" value="F:magnesium ion binding"/>
    <property type="evidence" value="ECO:0007669"/>
    <property type="project" value="UniProtKB-UniRule"/>
</dbReference>
<dbReference type="PANTHER" id="PTHR35901:SF1">
    <property type="entry name" value="EXONUCLEASE VAPC9"/>
    <property type="match status" value="1"/>
</dbReference>
<evidence type="ECO:0000256" key="1">
    <source>
        <dbReference type="ARBA" id="ARBA00022649"/>
    </source>
</evidence>
<dbReference type="GO" id="GO:0016787">
    <property type="term" value="F:hydrolase activity"/>
    <property type="evidence" value="ECO:0007669"/>
    <property type="project" value="UniProtKB-KW"/>
</dbReference>
<dbReference type="InterPro" id="IPR022907">
    <property type="entry name" value="VapC_family"/>
</dbReference>
<dbReference type="InterPro" id="IPR051619">
    <property type="entry name" value="TypeII_TA_RNase_PINc/VapC"/>
</dbReference>